<gene>
    <name evidence="1" type="ORF">SAMN05444354_13546</name>
</gene>
<proteinExistence type="predicted"/>
<keyword evidence="2" id="KW-1185">Reference proteome</keyword>
<dbReference type="Proteomes" id="UP000182719">
    <property type="component" value="Unassembled WGS sequence"/>
</dbReference>
<organism evidence="1 2">
    <name type="scientific">Stigmatella aurantiaca</name>
    <dbReference type="NCBI Taxonomy" id="41"/>
    <lineage>
        <taxon>Bacteria</taxon>
        <taxon>Pseudomonadati</taxon>
        <taxon>Myxococcota</taxon>
        <taxon>Myxococcia</taxon>
        <taxon>Myxococcales</taxon>
        <taxon>Cystobacterineae</taxon>
        <taxon>Archangiaceae</taxon>
        <taxon>Stigmatella</taxon>
    </lineage>
</organism>
<dbReference type="AlphaFoldDB" id="A0A1H8F0P4"/>
<protein>
    <submittedName>
        <fullName evidence="1">Uncharacterized protein</fullName>
    </submittedName>
</protein>
<name>A0A1H8F0P4_STIAU</name>
<evidence type="ECO:0000313" key="2">
    <source>
        <dbReference type="Proteomes" id="UP000182719"/>
    </source>
</evidence>
<reference evidence="2" key="1">
    <citation type="submission" date="2016-10" db="EMBL/GenBank/DDBJ databases">
        <authorList>
            <person name="Varghese N."/>
            <person name="Submissions S."/>
        </authorList>
    </citation>
    <scope>NUCLEOTIDE SEQUENCE [LARGE SCALE GENOMIC DNA]</scope>
    <source>
        <strain evidence="2">DSM 17044</strain>
    </source>
</reference>
<accession>A0A1H8F0P4</accession>
<evidence type="ECO:0000313" key="1">
    <source>
        <dbReference type="EMBL" id="SEN25431.1"/>
    </source>
</evidence>
<sequence>MDRAVVDRVVVGLDKVLVGTGPEVSGAVTAEAGAVGMDRAVAVAGTGKSLVLEGRGSGSSRS</sequence>
<dbReference type="EMBL" id="FOAP01000035">
    <property type="protein sequence ID" value="SEN25431.1"/>
    <property type="molecule type" value="Genomic_DNA"/>
</dbReference>